<dbReference type="RefSeq" id="WP_341373615.1">
    <property type="nucleotide sequence ID" value="NZ_JBBUTF010000006.1"/>
</dbReference>
<evidence type="ECO:0008006" key="5">
    <source>
        <dbReference type="Google" id="ProtNLM"/>
    </source>
</evidence>
<evidence type="ECO:0000256" key="2">
    <source>
        <dbReference type="SAM" id="SignalP"/>
    </source>
</evidence>
<comment type="caution">
    <text evidence="3">The sequence shown here is derived from an EMBL/GenBank/DDBJ whole genome shotgun (WGS) entry which is preliminary data.</text>
</comment>
<dbReference type="PROSITE" id="PS51257">
    <property type="entry name" value="PROKAR_LIPOPROTEIN"/>
    <property type="match status" value="1"/>
</dbReference>
<sequence>MHEAPLRRPARTVTRPLMMSVMLAAAGLMLGACGTPASTAGHTATATDGHSRAAFMAAHDTDRDGTVTRAEYDAVRHQRFAAGDRDGNGVLDEAEYVAEFEARLKRQYLDEQREPDARYERAIRQAHVRFALVDRDRDGHYTREEDQAAAARTFRGHDTNADQRVDRLDPLPPPRRPAAADADADAGRR</sequence>
<feature type="compositionally biased region" description="Basic and acidic residues" evidence="1">
    <location>
        <begin position="155"/>
        <end position="169"/>
    </location>
</feature>
<reference evidence="3 4" key="1">
    <citation type="submission" date="2024-04" db="EMBL/GenBank/DDBJ databases">
        <title>Novel species of the genus Ideonella isolated from streams.</title>
        <authorList>
            <person name="Lu H."/>
        </authorList>
    </citation>
    <scope>NUCLEOTIDE SEQUENCE [LARGE SCALE GENOMIC DNA]</scope>
    <source>
        <strain evidence="3 4">BYS139W</strain>
    </source>
</reference>
<dbReference type="Proteomes" id="UP001368500">
    <property type="component" value="Unassembled WGS sequence"/>
</dbReference>
<dbReference type="InterPro" id="IPR011992">
    <property type="entry name" value="EF-hand-dom_pair"/>
</dbReference>
<gene>
    <name evidence="3" type="ORF">AACH11_07635</name>
</gene>
<dbReference type="EMBL" id="JBBUTF010000006">
    <property type="protein sequence ID" value="MEK8025828.1"/>
    <property type="molecule type" value="Genomic_DNA"/>
</dbReference>
<evidence type="ECO:0000313" key="4">
    <source>
        <dbReference type="Proteomes" id="UP001368500"/>
    </source>
</evidence>
<keyword evidence="4" id="KW-1185">Reference proteome</keyword>
<feature type="signal peptide" evidence="2">
    <location>
        <begin position="1"/>
        <end position="34"/>
    </location>
</feature>
<name>A0ABU9BB10_9BURK</name>
<feature type="chain" id="PRO_5046709714" description="EF hand" evidence="2">
    <location>
        <begin position="35"/>
        <end position="189"/>
    </location>
</feature>
<proteinExistence type="predicted"/>
<dbReference type="SUPFAM" id="SSF47473">
    <property type="entry name" value="EF-hand"/>
    <property type="match status" value="1"/>
</dbReference>
<protein>
    <recommendedName>
        <fullName evidence="5">EF hand</fullName>
    </recommendedName>
</protein>
<accession>A0ABU9BB10</accession>
<feature type="region of interest" description="Disordered" evidence="1">
    <location>
        <begin position="139"/>
        <end position="189"/>
    </location>
</feature>
<evidence type="ECO:0000256" key="1">
    <source>
        <dbReference type="SAM" id="MobiDB-lite"/>
    </source>
</evidence>
<dbReference type="Gene3D" id="1.10.238.10">
    <property type="entry name" value="EF-hand"/>
    <property type="match status" value="1"/>
</dbReference>
<evidence type="ECO:0000313" key="3">
    <source>
        <dbReference type="EMBL" id="MEK8025828.1"/>
    </source>
</evidence>
<organism evidence="3 4">
    <name type="scientific">Pseudaquabacterium rugosum</name>
    <dbReference type="NCBI Taxonomy" id="2984194"/>
    <lineage>
        <taxon>Bacteria</taxon>
        <taxon>Pseudomonadati</taxon>
        <taxon>Pseudomonadota</taxon>
        <taxon>Betaproteobacteria</taxon>
        <taxon>Burkholderiales</taxon>
        <taxon>Sphaerotilaceae</taxon>
        <taxon>Pseudaquabacterium</taxon>
    </lineage>
</organism>
<keyword evidence="2" id="KW-0732">Signal</keyword>
<dbReference type="InterPro" id="IPR018247">
    <property type="entry name" value="EF_Hand_1_Ca_BS"/>
</dbReference>
<dbReference type="PROSITE" id="PS00018">
    <property type="entry name" value="EF_HAND_1"/>
    <property type="match status" value="1"/>
</dbReference>